<dbReference type="Proteomes" id="UP000241421">
    <property type="component" value="Unassembled WGS sequence"/>
</dbReference>
<protein>
    <submittedName>
        <fullName evidence="2">Cell envelope integrity protein CreD</fullName>
    </submittedName>
</protein>
<keyword evidence="1" id="KW-1133">Transmembrane helix</keyword>
<organism evidence="2 3">
    <name type="scientific">Massilia glaciei</name>
    <dbReference type="NCBI Taxonomy" id="1524097"/>
    <lineage>
        <taxon>Bacteria</taxon>
        <taxon>Pseudomonadati</taxon>
        <taxon>Pseudomonadota</taxon>
        <taxon>Betaproteobacteria</taxon>
        <taxon>Burkholderiales</taxon>
        <taxon>Oxalobacteraceae</taxon>
        <taxon>Telluria group</taxon>
        <taxon>Massilia</taxon>
    </lineage>
</organism>
<feature type="transmembrane region" description="Helical" evidence="1">
    <location>
        <begin position="341"/>
        <end position="359"/>
    </location>
</feature>
<sequence length="467" mass="50609">MQKTLLFKILFILGLMLLILIPLGMIDETIGQRGEFRAQAVAGIAAENVREQTVVGPILVRPYTEDYVEKVEETEKGVTTVRLEKRSVDRRQIVYPNELQVAGEVLIERRYRGIHKVLVYGGRHGFKGDFVLPAGADLARNSPTSTITWGKPFVALAIDDVRGIKNIPTLQLGTQEAEFRAGTGLNASKSGLHASIAPDQLLDDARLPFSFQLRLDGIERLSFVPIAKNNAVKLGSNWPHPQFGGNFLPEIANRVIGQNGFKAQWNISSLATDAQGQFTLLENAGGARGVAGLDSFRVGFIEPINVYSMAERATKYGLLFVALTFAAFFLFEVLKQLPVHPIQYLLVGLALVLFFLLLVSLSEHIAFGLAYVIATIVCVVLIGFYLAAVLRDGKRGMGFGAALGLLYAALYGLLISENNALVLGSLLLFALLAGLMVATRKVDWYQVARSNAAAAVAQSPAAAPVSG</sequence>
<keyword evidence="3" id="KW-1185">Reference proteome</keyword>
<name>A0A2U2I524_9BURK</name>
<feature type="transmembrane region" description="Helical" evidence="1">
    <location>
        <begin position="365"/>
        <end position="390"/>
    </location>
</feature>
<dbReference type="PANTHER" id="PTHR30092">
    <property type="entry name" value="INNER MEMBRANE PROTEIN CRED"/>
    <property type="match status" value="1"/>
</dbReference>
<feature type="transmembrane region" description="Helical" evidence="1">
    <location>
        <begin position="397"/>
        <end position="414"/>
    </location>
</feature>
<feature type="transmembrane region" description="Helical" evidence="1">
    <location>
        <begin position="316"/>
        <end position="334"/>
    </location>
</feature>
<gene>
    <name evidence="2" type="ORF">C7C56_004885</name>
</gene>
<comment type="caution">
    <text evidence="2">The sequence shown here is derived from an EMBL/GenBank/DDBJ whole genome shotgun (WGS) entry which is preliminary data.</text>
</comment>
<dbReference type="AlphaFoldDB" id="A0A2U2I524"/>
<dbReference type="InterPro" id="IPR010364">
    <property type="entry name" value="Uncharacterised_IM_CreD"/>
</dbReference>
<keyword evidence="1" id="KW-0472">Membrane</keyword>
<evidence type="ECO:0000313" key="2">
    <source>
        <dbReference type="EMBL" id="PWF54890.1"/>
    </source>
</evidence>
<dbReference type="EMBL" id="PXWF02000063">
    <property type="protein sequence ID" value="PWF54890.1"/>
    <property type="molecule type" value="Genomic_DNA"/>
</dbReference>
<feature type="transmembrane region" description="Helical" evidence="1">
    <location>
        <begin position="420"/>
        <end position="439"/>
    </location>
</feature>
<dbReference type="PANTHER" id="PTHR30092:SF0">
    <property type="entry name" value="INNER MEMBRANE PROTEIN CRED"/>
    <property type="match status" value="1"/>
</dbReference>
<evidence type="ECO:0000313" key="3">
    <source>
        <dbReference type="Proteomes" id="UP000241421"/>
    </source>
</evidence>
<proteinExistence type="predicted"/>
<dbReference type="GO" id="GO:0005886">
    <property type="term" value="C:plasma membrane"/>
    <property type="evidence" value="ECO:0007669"/>
    <property type="project" value="TreeGrafter"/>
</dbReference>
<dbReference type="OrthoDB" id="9791851at2"/>
<accession>A0A2U2I524</accession>
<dbReference type="Pfam" id="PF06123">
    <property type="entry name" value="CreD"/>
    <property type="match status" value="1"/>
</dbReference>
<dbReference type="RefSeq" id="WP_106756352.1">
    <property type="nucleotide sequence ID" value="NZ_PXWF02000063.1"/>
</dbReference>
<keyword evidence="1" id="KW-0812">Transmembrane</keyword>
<dbReference type="PIRSF" id="PIRSF004548">
    <property type="entry name" value="CreD"/>
    <property type="match status" value="1"/>
</dbReference>
<evidence type="ECO:0000256" key="1">
    <source>
        <dbReference type="SAM" id="Phobius"/>
    </source>
</evidence>
<reference evidence="2 3" key="1">
    <citation type="submission" date="2018-04" db="EMBL/GenBank/DDBJ databases">
        <title>Massilia violaceinigra sp. nov., a novel purple-pigmented bacterium isolated from Tianshan glacier, Xinjiang, China.</title>
        <authorList>
            <person name="Wang H."/>
        </authorList>
    </citation>
    <scope>NUCLEOTIDE SEQUENCE [LARGE SCALE GENOMIC DNA]</scope>
    <source>
        <strain evidence="2 3">B448-2</strain>
    </source>
</reference>
<dbReference type="NCBIfam" id="NF008712">
    <property type="entry name" value="PRK11715.1-1"/>
    <property type="match status" value="1"/>
</dbReference>